<dbReference type="PANTHER" id="PTHR22939:SF129">
    <property type="entry name" value="SERINE PROTEASE HTRA2, MITOCHONDRIAL"/>
    <property type="match status" value="1"/>
</dbReference>
<gene>
    <name evidence="2" type="ORF">G3580_14585</name>
</gene>
<feature type="chain" id="PRO_5025636463" evidence="1">
    <location>
        <begin position="21"/>
        <end position="250"/>
    </location>
</feature>
<evidence type="ECO:0000256" key="1">
    <source>
        <dbReference type="SAM" id="SignalP"/>
    </source>
</evidence>
<dbReference type="Proteomes" id="UP000501991">
    <property type="component" value="Chromosome"/>
</dbReference>
<proteinExistence type="predicted"/>
<dbReference type="KEGG" id="azq:G3580_14585"/>
<dbReference type="InterPro" id="IPR043504">
    <property type="entry name" value="Peptidase_S1_PA_chymotrypsin"/>
</dbReference>
<keyword evidence="3" id="KW-1185">Reference proteome</keyword>
<dbReference type="InterPro" id="IPR009003">
    <property type="entry name" value="Peptidase_S1_PA"/>
</dbReference>
<dbReference type="SUPFAM" id="SSF50494">
    <property type="entry name" value="Trypsin-like serine proteases"/>
    <property type="match status" value="1"/>
</dbReference>
<organism evidence="2 3">
    <name type="scientific">Nitrogeniibacter mangrovi</name>
    <dbReference type="NCBI Taxonomy" id="2016596"/>
    <lineage>
        <taxon>Bacteria</taxon>
        <taxon>Pseudomonadati</taxon>
        <taxon>Pseudomonadota</taxon>
        <taxon>Betaproteobacteria</taxon>
        <taxon>Rhodocyclales</taxon>
        <taxon>Zoogloeaceae</taxon>
        <taxon>Nitrogeniibacter</taxon>
    </lineage>
</organism>
<dbReference type="Gene3D" id="2.40.10.10">
    <property type="entry name" value="Trypsin-like serine proteases"/>
    <property type="match status" value="2"/>
</dbReference>
<dbReference type="PANTHER" id="PTHR22939">
    <property type="entry name" value="SERINE PROTEASE FAMILY S1C HTRA-RELATED"/>
    <property type="match status" value="1"/>
</dbReference>
<dbReference type="RefSeq" id="WP_173766691.1">
    <property type="nucleotide sequence ID" value="NZ_CP048836.1"/>
</dbReference>
<sequence>MGRRLLIALACVAWMHCAWADLPAAIRQIKPAVVAVGTYQPTRSPAFRFLGTGFAVADGLTIATNAHVLPDVLDTDKLESLAIVVPLGDRINVRRVEKLRTDPDHDVAVLRIAAGAPLPTLTLAEGPTEEGESVAFTGFPIGSALGLRPVTHRGIISAITPISIPRGNARELNARQIHRLANSAFSVYQLDATAYPGNSGSPMFDPETGQVIGIVNMVFVKETKEDVLSKPSGISYAIPVRYLRSLVDKR</sequence>
<dbReference type="AlphaFoldDB" id="A0A6C1B4X9"/>
<accession>A0A6C1B4X9</accession>
<protein>
    <submittedName>
        <fullName evidence="2">Trypsin-like peptidase domain-containing protein</fullName>
    </submittedName>
</protein>
<dbReference type="Pfam" id="PF13365">
    <property type="entry name" value="Trypsin_2"/>
    <property type="match status" value="1"/>
</dbReference>
<dbReference type="EMBL" id="CP048836">
    <property type="protein sequence ID" value="QID18742.1"/>
    <property type="molecule type" value="Genomic_DNA"/>
</dbReference>
<feature type="signal peptide" evidence="1">
    <location>
        <begin position="1"/>
        <end position="20"/>
    </location>
</feature>
<name>A0A6C1B4X9_9RHOO</name>
<evidence type="ECO:0000313" key="2">
    <source>
        <dbReference type="EMBL" id="QID18742.1"/>
    </source>
</evidence>
<reference evidence="2 3" key="1">
    <citation type="submission" date="2020-02" db="EMBL/GenBank/DDBJ databases">
        <title>Nitrogenibacter mangrovi gen. nov., sp. nov. isolated from mangrove sediment, a denitrifying betaproteobacterium.</title>
        <authorList>
            <person name="Liao H."/>
            <person name="Tian Y."/>
        </authorList>
    </citation>
    <scope>NUCLEOTIDE SEQUENCE [LARGE SCALE GENOMIC DNA]</scope>
    <source>
        <strain evidence="2 3">M9-3-2</strain>
    </source>
</reference>
<evidence type="ECO:0000313" key="3">
    <source>
        <dbReference type="Proteomes" id="UP000501991"/>
    </source>
</evidence>
<keyword evidence="1" id="KW-0732">Signal</keyword>